<dbReference type="Proteomes" id="UP000050867">
    <property type="component" value="Unassembled WGS sequence"/>
</dbReference>
<dbReference type="eggNOG" id="COG2764">
    <property type="taxonomic scope" value="Bacteria"/>
</dbReference>
<organism evidence="2 3">
    <name type="scientific">Wenjunlia vitaminophila</name>
    <name type="common">Streptomyces vitaminophilus</name>
    <dbReference type="NCBI Taxonomy" id="76728"/>
    <lineage>
        <taxon>Bacteria</taxon>
        <taxon>Bacillati</taxon>
        <taxon>Actinomycetota</taxon>
        <taxon>Actinomycetes</taxon>
        <taxon>Kitasatosporales</taxon>
        <taxon>Streptomycetaceae</taxon>
        <taxon>Wenjunlia</taxon>
    </lineage>
</organism>
<dbReference type="Gene3D" id="3.30.720.120">
    <property type="match status" value="1"/>
</dbReference>
<dbReference type="RefSeq" id="WP_018384679.1">
    <property type="nucleotide sequence ID" value="NZ_LLZU01000013.1"/>
</dbReference>
<dbReference type="PROSITE" id="PS51819">
    <property type="entry name" value="VOC"/>
    <property type="match status" value="1"/>
</dbReference>
<dbReference type="SUPFAM" id="SSF54593">
    <property type="entry name" value="Glyoxalase/Bleomycin resistance protein/Dihydroxybiphenyl dioxygenase"/>
    <property type="match status" value="1"/>
</dbReference>
<dbReference type="InterPro" id="IPR037523">
    <property type="entry name" value="VOC_core"/>
</dbReference>
<dbReference type="PANTHER" id="PTHR34109:SF1">
    <property type="entry name" value="VOC DOMAIN-CONTAINING PROTEIN"/>
    <property type="match status" value="1"/>
</dbReference>
<accession>A0A0T6LT51</accession>
<dbReference type="EMBL" id="LLZU01000013">
    <property type="protein sequence ID" value="KRV49293.1"/>
    <property type="molecule type" value="Genomic_DNA"/>
</dbReference>
<evidence type="ECO:0000313" key="3">
    <source>
        <dbReference type="Proteomes" id="UP000050867"/>
    </source>
</evidence>
<proteinExistence type="predicted"/>
<gene>
    <name evidence="2" type="ORF">AQ490_03620</name>
</gene>
<dbReference type="AlphaFoldDB" id="A0A0T6LT51"/>
<sequence length="133" mass="14606">MSRSTPRPTVYPALRYRDARAAMAFLTDAFGFTEVAVYDTPEGAVAHAELRYGNGLVMLGTTDPQTAKEMGPSSVYVVVEDPDRHQEHAAARGAHIVRAVSDKEQGARREYTARDPEGNLWSFGTYQPSFPGD</sequence>
<dbReference type="OrthoDB" id="9806868at2"/>
<comment type="caution">
    <text evidence="2">The sequence shown here is derived from an EMBL/GenBank/DDBJ whole genome shotgun (WGS) entry which is preliminary data.</text>
</comment>
<keyword evidence="3" id="KW-1185">Reference proteome</keyword>
<dbReference type="InterPro" id="IPR004360">
    <property type="entry name" value="Glyas_Fos-R_dOase_dom"/>
</dbReference>
<reference evidence="2 3" key="1">
    <citation type="submission" date="2015-10" db="EMBL/GenBank/DDBJ databases">
        <title>Draft genome sequence of pyrrolomycin-producing Streptomyces vitaminophilus.</title>
        <authorList>
            <person name="Graham D.E."/>
            <person name="Mahan K.M."/>
            <person name="Klingeman D.M."/>
            <person name="Hettich R.L."/>
            <person name="Parry R.J."/>
        </authorList>
    </citation>
    <scope>NUCLEOTIDE SEQUENCE [LARGE SCALE GENOMIC DNA]</scope>
    <source>
        <strain evidence="2 3">ATCC 31673</strain>
    </source>
</reference>
<dbReference type="STRING" id="76728.AQ490_03620"/>
<protein>
    <submittedName>
        <fullName evidence="2">Bleomycin resistance protein</fullName>
    </submittedName>
</protein>
<dbReference type="PANTHER" id="PTHR34109">
    <property type="entry name" value="BNAUNNG04460D PROTEIN-RELATED"/>
    <property type="match status" value="1"/>
</dbReference>
<name>A0A0T6LT51_WENVI</name>
<feature type="domain" description="VOC" evidence="1">
    <location>
        <begin position="8"/>
        <end position="126"/>
    </location>
</feature>
<dbReference type="Pfam" id="PF00903">
    <property type="entry name" value="Glyoxalase"/>
    <property type="match status" value="1"/>
</dbReference>
<evidence type="ECO:0000313" key="2">
    <source>
        <dbReference type="EMBL" id="KRV49293.1"/>
    </source>
</evidence>
<dbReference type="InterPro" id="IPR029068">
    <property type="entry name" value="Glyas_Bleomycin-R_OHBP_Dase"/>
</dbReference>
<dbReference type="Gene3D" id="3.30.720.110">
    <property type="match status" value="1"/>
</dbReference>
<evidence type="ECO:0000259" key="1">
    <source>
        <dbReference type="PROSITE" id="PS51819"/>
    </source>
</evidence>